<organism evidence="1">
    <name type="scientific">bioreactor metagenome</name>
    <dbReference type="NCBI Taxonomy" id="1076179"/>
    <lineage>
        <taxon>unclassified sequences</taxon>
        <taxon>metagenomes</taxon>
        <taxon>ecological metagenomes</taxon>
    </lineage>
</organism>
<proteinExistence type="predicted"/>
<reference evidence="1" key="1">
    <citation type="submission" date="2019-08" db="EMBL/GenBank/DDBJ databases">
        <authorList>
            <person name="Kucharzyk K."/>
            <person name="Murdoch R.W."/>
            <person name="Higgins S."/>
            <person name="Loffler F."/>
        </authorList>
    </citation>
    <scope>NUCLEOTIDE SEQUENCE</scope>
</reference>
<sequence length="99" mass="11918">MIRSTAKLRITPKLRLDSCNQFQWIERLRHIIIRTYVKAKDLICVFGFYRENNDWHIVGFPDLKGGSDPVQFWHHDVDYQKVYLLLAQYLQCFFPIICL</sequence>
<name>A0A645JG06_9ZZZZ</name>
<protein>
    <submittedName>
        <fullName evidence="1">Uncharacterized protein</fullName>
    </submittedName>
</protein>
<dbReference type="AlphaFoldDB" id="A0A645JG06"/>
<accession>A0A645JG06</accession>
<gene>
    <name evidence="1" type="ORF">SDC9_210044</name>
</gene>
<dbReference type="EMBL" id="VSSQ01140116">
    <property type="protein sequence ID" value="MPN62297.1"/>
    <property type="molecule type" value="Genomic_DNA"/>
</dbReference>
<evidence type="ECO:0000313" key="1">
    <source>
        <dbReference type="EMBL" id="MPN62297.1"/>
    </source>
</evidence>
<comment type="caution">
    <text evidence="1">The sequence shown here is derived from an EMBL/GenBank/DDBJ whole genome shotgun (WGS) entry which is preliminary data.</text>
</comment>